<gene>
    <name evidence="1" type="ORF">BJY16_008565</name>
</gene>
<dbReference type="AlphaFoldDB" id="A0A7W7H6X5"/>
<protein>
    <submittedName>
        <fullName evidence="1">Uncharacterized protein</fullName>
    </submittedName>
</protein>
<comment type="caution">
    <text evidence="1">The sequence shown here is derived from an EMBL/GenBank/DDBJ whole genome shotgun (WGS) entry which is preliminary data.</text>
</comment>
<organism evidence="1 2">
    <name type="scientific">Actinoplanes octamycinicus</name>
    <dbReference type="NCBI Taxonomy" id="135948"/>
    <lineage>
        <taxon>Bacteria</taxon>
        <taxon>Bacillati</taxon>
        <taxon>Actinomycetota</taxon>
        <taxon>Actinomycetes</taxon>
        <taxon>Micromonosporales</taxon>
        <taxon>Micromonosporaceae</taxon>
        <taxon>Actinoplanes</taxon>
    </lineage>
</organism>
<sequence>MAIEYRFTIAGSTPVAEIAQRAFPYPADRPVEYPGGKPGLLFADLRETAGFSVTIRAGENGYLQAESDDGMWEWESSIYVRMTFRLTNGADVDRALSAMLTAVQRTVKSGHEDVVLDLNGNWLLLTRIDGVLAKHKLADWWNLHQVAGLIGPT</sequence>
<reference evidence="1 2" key="1">
    <citation type="submission" date="2020-08" db="EMBL/GenBank/DDBJ databases">
        <title>Sequencing the genomes of 1000 actinobacteria strains.</title>
        <authorList>
            <person name="Klenk H.-P."/>
        </authorList>
    </citation>
    <scope>NUCLEOTIDE SEQUENCE [LARGE SCALE GENOMIC DNA]</scope>
    <source>
        <strain evidence="1 2">DSM 45809</strain>
    </source>
</reference>
<keyword evidence="2" id="KW-1185">Reference proteome</keyword>
<proteinExistence type="predicted"/>
<dbReference type="InterPro" id="IPR049799">
    <property type="entry name" value="SitI3-like"/>
</dbReference>
<evidence type="ECO:0000313" key="2">
    <source>
        <dbReference type="Proteomes" id="UP000546162"/>
    </source>
</evidence>
<accession>A0A7W7H6X5</accession>
<dbReference type="Proteomes" id="UP000546162">
    <property type="component" value="Unassembled WGS sequence"/>
</dbReference>
<name>A0A7W7H6X5_9ACTN</name>
<dbReference type="RefSeq" id="WP_185045392.1">
    <property type="nucleotide sequence ID" value="NZ_BAABFG010000005.1"/>
</dbReference>
<dbReference type="NCBIfam" id="NF040657">
    <property type="entry name" value="immun_SitI3"/>
    <property type="match status" value="1"/>
</dbReference>
<dbReference type="EMBL" id="JACHNB010000001">
    <property type="protein sequence ID" value="MBB4745106.1"/>
    <property type="molecule type" value="Genomic_DNA"/>
</dbReference>
<evidence type="ECO:0000313" key="1">
    <source>
        <dbReference type="EMBL" id="MBB4745106.1"/>
    </source>
</evidence>